<dbReference type="OrthoDB" id="434144at2759"/>
<dbReference type="InterPro" id="IPR012094">
    <property type="entry name" value="tRNA_Ile_lys_synt"/>
</dbReference>
<keyword evidence="2" id="KW-0436">Ligase</keyword>
<evidence type="ECO:0000259" key="7">
    <source>
        <dbReference type="Pfam" id="PF01171"/>
    </source>
</evidence>
<evidence type="ECO:0000256" key="1">
    <source>
        <dbReference type="ARBA" id="ARBA00013267"/>
    </source>
</evidence>
<dbReference type="AlphaFoldDB" id="A0A0L0F6M5"/>
<evidence type="ECO:0000256" key="6">
    <source>
        <dbReference type="ARBA" id="ARBA00048539"/>
    </source>
</evidence>
<dbReference type="Proteomes" id="UP000054560">
    <property type="component" value="Unassembled WGS sequence"/>
</dbReference>
<dbReference type="GO" id="GO:0008033">
    <property type="term" value="P:tRNA processing"/>
    <property type="evidence" value="ECO:0007669"/>
    <property type="project" value="UniProtKB-KW"/>
</dbReference>
<dbReference type="eggNOG" id="ENOG502QQNE">
    <property type="taxonomic scope" value="Eukaryota"/>
</dbReference>
<evidence type="ECO:0000256" key="2">
    <source>
        <dbReference type="ARBA" id="ARBA00022598"/>
    </source>
</evidence>
<organism evidence="8 9">
    <name type="scientific">Sphaeroforma arctica JP610</name>
    <dbReference type="NCBI Taxonomy" id="667725"/>
    <lineage>
        <taxon>Eukaryota</taxon>
        <taxon>Ichthyosporea</taxon>
        <taxon>Ichthyophonida</taxon>
        <taxon>Sphaeroforma</taxon>
    </lineage>
</organism>
<accession>A0A0L0F6M5</accession>
<gene>
    <name evidence="8" type="ORF">SARC_15163</name>
</gene>
<evidence type="ECO:0000256" key="5">
    <source>
        <dbReference type="ARBA" id="ARBA00022840"/>
    </source>
</evidence>
<dbReference type="PANTHER" id="PTHR43033:SF1">
    <property type="entry name" value="TRNA(ILE)-LYSIDINE SYNTHASE-RELATED"/>
    <property type="match status" value="1"/>
</dbReference>
<dbReference type="EMBL" id="KQ247301">
    <property type="protein sequence ID" value="KNC72284.1"/>
    <property type="molecule type" value="Genomic_DNA"/>
</dbReference>
<dbReference type="GO" id="GO:0005524">
    <property type="term" value="F:ATP binding"/>
    <property type="evidence" value="ECO:0007669"/>
    <property type="project" value="UniProtKB-KW"/>
</dbReference>
<proteinExistence type="predicted"/>
<evidence type="ECO:0000313" key="8">
    <source>
        <dbReference type="EMBL" id="KNC72284.1"/>
    </source>
</evidence>
<comment type="catalytic activity">
    <reaction evidence="6">
        <text>cytidine(34) in tRNA(Ile2) + L-lysine + ATP = lysidine(34) in tRNA(Ile2) + AMP + diphosphate + H(+)</text>
        <dbReference type="Rhea" id="RHEA:43744"/>
        <dbReference type="Rhea" id="RHEA-COMP:10625"/>
        <dbReference type="Rhea" id="RHEA-COMP:10670"/>
        <dbReference type="ChEBI" id="CHEBI:15378"/>
        <dbReference type="ChEBI" id="CHEBI:30616"/>
        <dbReference type="ChEBI" id="CHEBI:32551"/>
        <dbReference type="ChEBI" id="CHEBI:33019"/>
        <dbReference type="ChEBI" id="CHEBI:82748"/>
        <dbReference type="ChEBI" id="CHEBI:83665"/>
        <dbReference type="ChEBI" id="CHEBI:456215"/>
        <dbReference type="EC" id="6.3.4.19"/>
    </reaction>
</comment>
<feature type="non-terminal residue" evidence="8">
    <location>
        <position position="159"/>
    </location>
</feature>
<dbReference type="SUPFAM" id="SSF52402">
    <property type="entry name" value="Adenine nucleotide alpha hydrolases-like"/>
    <property type="match status" value="1"/>
</dbReference>
<evidence type="ECO:0000256" key="4">
    <source>
        <dbReference type="ARBA" id="ARBA00022741"/>
    </source>
</evidence>
<dbReference type="EC" id="6.3.4.19" evidence="1"/>
<protein>
    <recommendedName>
        <fullName evidence="1">tRNA(Ile)-lysidine synthetase</fullName>
        <ecNumber evidence="1">6.3.4.19</ecNumber>
    </recommendedName>
</protein>
<dbReference type="GO" id="GO:0032267">
    <property type="term" value="F:tRNA(Ile)-lysidine synthase activity"/>
    <property type="evidence" value="ECO:0007669"/>
    <property type="project" value="UniProtKB-EC"/>
</dbReference>
<name>A0A0L0F6M5_9EUKA</name>
<keyword evidence="5" id="KW-0067">ATP-binding</keyword>
<dbReference type="Gene3D" id="3.40.50.620">
    <property type="entry name" value="HUPs"/>
    <property type="match status" value="1"/>
</dbReference>
<keyword evidence="3" id="KW-0819">tRNA processing</keyword>
<reference evidence="8 9" key="1">
    <citation type="submission" date="2011-02" db="EMBL/GenBank/DDBJ databases">
        <title>The Genome Sequence of Sphaeroforma arctica JP610.</title>
        <authorList>
            <consortium name="The Broad Institute Genome Sequencing Platform"/>
            <person name="Russ C."/>
            <person name="Cuomo C."/>
            <person name="Young S.K."/>
            <person name="Zeng Q."/>
            <person name="Gargeya S."/>
            <person name="Alvarado L."/>
            <person name="Berlin A."/>
            <person name="Chapman S.B."/>
            <person name="Chen Z."/>
            <person name="Freedman E."/>
            <person name="Gellesch M."/>
            <person name="Goldberg J."/>
            <person name="Griggs A."/>
            <person name="Gujja S."/>
            <person name="Heilman E."/>
            <person name="Heiman D."/>
            <person name="Howarth C."/>
            <person name="Mehta T."/>
            <person name="Neiman D."/>
            <person name="Pearson M."/>
            <person name="Roberts A."/>
            <person name="Saif S."/>
            <person name="Shea T."/>
            <person name="Shenoy N."/>
            <person name="Sisk P."/>
            <person name="Stolte C."/>
            <person name="Sykes S."/>
            <person name="White J."/>
            <person name="Yandava C."/>
            <person name="Burger G."/>
            <person name="Gray M.W."/>
            <person name="Holland P.W.H."/>
            <person name="King N."/>
            <person name="Lang F.B.F."/>
            <person name="Roger A.J."/>
            <person name="Ruiz-Trillo I."/>
            <person name="Haas B."/>
            <person name="Nusbaum C."/>
            <person name="Birren B."/>
        </authorList>
    </citation>
    <scope>NUCLEOTIDE SEQUENCE [LARGE SCALE GENOMIC DNA]</scope>
    <source>
        <strain evidence="8 9">JP610</strain>
    </source>
</reference>
<keyword evidence="4" id="KW-0547">Nucleotide-binding</keyword>
<keyword evidence="9" id="KW-1185">Reference proteome</keyword>
<dbReference type="STRING" id="667725.A0A0L0F6M5"/>
<feature type="domain" description="tRNA(Ile)-lysidine/2-thiocytidine synthase N-terminal" evidence="7">
    <location>
        <begin position="10"/>
        <end position="159"/>
    </location>
</feature>
<evidence type="ECO:0000313" key="9">
    <source>
        <dbReference type="Proteomes" id="UP000054560"/>
    </source>
</evidence>
<dbReference type="GeneID" id="25915667"/>
<dbReference type="Pfam" id="PF01171">
    <property type="entry name" value="ATP_bind_3"/>
    <property type="match status" value="1"/>
</dbReference>
<dbReference type="RefSeq" id="XP_014146186.1">
    <property type="nucleotide sequence ID" value="XM_014290711.1"/>
</dbReference>
<dbReference type="InterPro" id="IPR014729">
    <property type="entry name" value="Rossmann-like_a/b/a_fold"/>
</dbReference>
<dbReference type="NCBIfam" id="TIGR02432">
    <property type="entry name" value="lysidine_TilS_N"/>
    <property type="match status" value="1"/>
</dbReference>
<evidence type="ECO:0000256" key="3">
    <source>
        <dbReference type="ARBA" id="ARBA00022694"/>
    </source>
</evidence>
<dbReference type="PANTHER" id="PTHR43033">
    <property type="entry name" value="TRNA(ILE)-LYSIDINE SYNTHASE-RELATED"/>
    <property type="match status" value="1"/>
</dbReference>
<dbReference type="InterPro" id="IPR012795">
    <property type="entry name" value="tRNA_Ile_lys_synt_N"/>
</dbReference>
<dbReference type="InterPro" id="IPR011063">
    <property type="entry name" value="TilS/TtcA_N"/>
</dbReference>
<dbReference type="CDD" id="cd01992">
    <property type="entry name" value="TilS_N"/>
    <property type="match status" value="1"/>
</dbReference>
<sequence>MPNGVHSAPVVAISGGSDSLCLAVLAKQYFTHVSAVTVDHKLRPESALESLEVGRILSSIELPHSILTIDWSESQKGSEPVTNVQQAARVERYRLLAEHCRSVGDATLLTGHNINDQAETVVTRVLKDSGVDGLAGIAAEVHLQNPGLHIARPVLSFDK</sequence>